<keyword evidence="12 13" id="KW-0675">Receptor</keyword>
<dbReference type="GeneTree" id="ENSGT00940000167625"/>
<dbReference type="InterPro" id="IPR045860">
    <property type="entry name" value="Snake_toxin-like_sf"/>
</dbReference>
<comment type="similarity">
    <text evidence="2 13">Belongs to the protein kinase superfamily. TKL Ser/Thr protein kinase family. TGFB receptor subfamily.</text>
</comment>
<keyword evidence="3 13" id="KW-0723">Serine/threonine-protein kinase</keyword>
<dbReference type="PANTHER" id="PTHR23255:SF98">
    <property type="entry name" value="SERINE_THREONINE-PROTEIN KINASE RECEPTOR"/>
    <property type="match status" value="1"/>
</dbReference>
<evidence type="ECO:0000256" key="7">
    <source>
        <dbReference type="ARBA" id="ARBA00022741"/>
    </source>
</evidence>
<evidence type="ECO:0000259" key="15">
    <source>
        <dbReference type="PROSITE" id="PS50011"/>
    </source>
</evidence>
<evidence type="ECO:0000256" key="9">
    <source>
        <dbReference type="ARBA" id="ARBA00022840"/>
    </source>
</evidence>
<evidence type="ECO:0000256" key="4">
    <source>
        <dbReference type="ARBA" id="ARBA00022679"/>
    </source>
</evidence>
<organism evidence="16 17">
    <name type="scientific">Ciona savignyi</name>
    <name type="common">Pacific transparent sea squirt</name>
    <dbReference type="NCBI Taxonomy" id="51511"/>
    <lineage>
        <taxon>Eukaryota</taxon>
        <taxon>Metazoa</taxon>
        <taxon>Chordata</taxon>
        <taxon>Tunicata</taxon>
        <taxon>Ascidiacea</taxon>
        <taxon>Phlebobranchia</taxon>
        <taxon>Cionidae</taxon>
        <taxon>Ciona</taxon>
    </lineage>
</organism>
<dbReference type="GO" id="GO:0017002">
    <property type="term" value="F:activin receptor activity"/>
    <property type="evidence" value="ECO:0007669"/>
    <property type="project" value="TreeGrafter"/>
</dbReference>
<dbReference type="PROSITE" id="PS00108">
    <property type="entry name" value="PROTEIN_KINASE_ST"/>
    <property type="match status" value="1"/>
</dbReference>
<keyword evidence="11 13" id="KW-0472">Membrane</keyword>
<reference evidence="16" key="3">
    <citation type="submission" date="2025-09" db="UniProtKB">
        <authorList>
            <consortium name="Ensembl"/>
        </authorList>
    </citation>
    <scope>IDENTIFICATION</scope>
</reference>
<reference evidence="17" key="1">
    <citation type="submission" date="2003-08" db="EMBL/GenBank/DDBJ databases">
        <authorList>
            <person name="Birren B."/>
            <person name="Nusbaum C."/>
            <person name="Abebe A."/>
            <person name="Abouelleil A."/>
            <person name="Adekoya E."/>
            <person name="Ait-zahra M."/>
            <person name="Allen N."/>
            <person name="Allen T."/>
            <person name="An P."/>
            <person name="Anderson M."/>
            <person name="Anderson S."/>
            <person name="Arachchi H."/>
            <person name="Armbruster J."/>
            <person name="Bachantsang P."/>
            <person name="Baldwin J."/>
            <person name="Barry A."/>
            <person name="Bayul T."/>
            <person name="Blitshsteyn B."/>
            <person name="Bloom T."/>
            <person name="Blye J."/>
            <person name="Boguslavskiy L."/>
            <person name="Borowsky M."/>
            <person name="Boukhgalter B."/>
            <person name="Brunache A."/>
            <person name="Butler J."/>
            <person name="Calixte N."/>
            <person name="Calvo S."/>
            <person name="Camarata J."/>
            <person name="Campo K."/>
            <person name="Chang J."/>
            <person name="Cheshatsang Y."/>
            <person name="Citroen M."/>
            <person name="Collymore A."/>
            <person name="Considine T."/>
            <person name="Cook A."/>
            <person name="Cooke P."/>
            <person name="Corum B."/>
            <person name="Cuomo C."/>
            <person name="David R."/>
            <person name="Dawoe T."/>
            <person name="Degray S."/>
            <person name="Dodge S."/>
            <person name="Dooley K."/>
            <person name="Dorje P."/>
            <person name="Dorjee K."/>
            <person name="Dorris L."/>
            <person name="Duffey N."/>
            <person name="Dupes A."/>
            <person name="Elkins T."/>
            <person name="Engels R."/>
            <person name="Erickson J."/>
            <person name="Farina A."/>
            <person name="Faro S."/>
            <person name="Ferreira P."/>
            <person name="Fischer H."/>
            <person name="Fitzgerald M."/>
            <person name="Foley K."/>
            <person name="Gage D."/>
            <person name="Galagan J."/>
            <person name="Gearin G."/>
            <person name="Gnerre S."/>
            <person name="Gnirke A."/>
            <person name="Goyette A."/>
            <person name="Graham J."/>
            <person name="Grandbois E."/>
            <person name="Gyaltsen K."/>
            <person name="Hafez N."/>
            <person name="Hagopian D."/>
            <person name="Hagos B."/>
            <person name="Hall J."/>
            <person name="Hatcher B."/>
            <person name="Heller A."/>
            <person name="Higgins H."/>
            <person name="Honan T."/>
            <person name="Horn A."/>
            <person name="Houde N."/>
            <person name="Hughes L."/>
            <person name="Hulme W."/>
            <person name="Husby E."/>
            <person name="Iliev I."/>
            <person name="Jaffe D."/>
            <person name="Jones C."/>
            <person name="Kamal M."/>
            <person name="Kamat A."/>
            <person name="Kamvysselis M."/>
            <person name="Karlsson E."/>
            <person name="Kells C."/>
            <person name="Kieu A."/>
            <person name="Kisner P."/>
            <person name="Kodira C."/>
            <person name="Kulbokas E."/>
            <person name="Labutti K."/>
            <person name="Lama D."/>
            <person name="Landers T."/>
            <person name="Leger J."/>
            <person name="Levine S."/>
            <person name="Lewis D."/>
            <person name="Lewis T."/>
            <person name="Lindblad-toh K."/>
            <person name="Liu X."/>
            <person name="Lokyitsang T."/>
            <person name="Lokyitsang Y."/>
            <person name="Lucien O."/>
            <person name="Lui A."/>
            <person name="Ma L.J."/>
            <person name="Mabbitt R."/>
            <person name="Macdonald J."/>
            <person name="Maclean C."/>
            <person name="Major J."/>
            <person name="Manning J."/>
            <person name="Marabella R."/>
            <person name="Maru K."/>
            <person name="Matthews C."/>
            <person name="Mauceli E."/>
            <person name="Mccarthy M."/>
            <person name="Mcdonough S."/>
            <person name="Mcghee T."/>
            <person name="Meldrim J."/>
            <person name="Meneus L."/>
            <person name="Mesirov J."/>
            <person name="Mihalev A."/>
            <person name="Mihova T."/>
            <person name="Mikkelsen T."/>
            <person name="Mlenga V."/>
            <person name="Moru K."/>
            <person name="Mozes J."/>
            <person name="Mulrain L."/>
            <person name="Munson G."/>
            <person name="Naylor J."/>
            <person name="Newes C."/>
            <person name="Nguyen C."/>
            <person name="Nguyen N."/>
            <person name="Nguyen T."/>
            <person name="Nicol R."/>
            <person name="Nielsen C."/>
            <person name="Nizzari M."/>
            <person name="Norbu C."/>
            <person name="Norbu N."/>
            <person name="O'donnell P."/>
            <person name="Okoawo O."/>
            <person name="O'leary S."/>
            <person name="Omotosho B."/>
            <person name="O'neill K."/>
            <person name="Osman S."/>
            <person name="Parker S."/>
            <person name="Perrin D."/>
            <person name="Phunkhang P."/>
            <person name="Piqani B."/>
            <person name="Purcell S."/>
            <person name="Rachupka T."/>
            <person name="Ramasamy U."/>
            <person name="Rameau R."/>
            <person name="Ray V."/>
            <person name="Raymond C."/>
            <person name="Retta R."/>
            <person name="Richardson S."/>
            <person name="Rise C."/>
            <person name="Rodriguez J."/>
            <person name="Rogers J."/>
            <person name="Rogov P."/>
            <person name="Rutman M."/>
            <person name="Schupbach R."/>
            <person name="Seaman C."/>
            <person name="Settipalli S."/>
            <person name="Sharpe T."/>
            <person name="Sheridan J."/>
            <person name="Sherpa N."/>
            <person name="Shi J."/>
            <person name="Smirnov S."/>
            <person name="Smith C."/>
            <person name="Sougnez C."/>
            <person name="Spencer B."/>
            <person name="Stalker J."/>
            <person name="Stange-thomann N."/>
            <person name="Stavropoulos S."/>
            <person name="Stetson K."/>
            <person name="Stone C."/>
            <person name="Stone S."/>
            <person name="Stubbs M."/>
            <person name="Talamas J."/>
            <person name="Tchuinga P."/>
            <person name="Tenzing P."/>
            <person name="Tesfaye S."/>
            <person name="Theodore J."/>
            <person name="Thoulutsang Y."/>
            <person name="Topham K."/>
            <person name="Towey S."/>
            <person name="Tsamla T."/>
            <person name="Tsomo N."/>
            <person name="Vallee D."/>
            <person name="Vassiliev H."/>
            <person name="Venkataraman V."/>
            <person name="Vinson J."/>
            <person name="Vo A."/>
            <person name="Wade C."/>
            <person name="Wang S."/>
            <person name="Wangchuk T."/>
            <person name="Wangdi T."/>
            <person name="Whittaker C."/>
            <person name="Wilkinson J."/>
            <person name="Wu Y."/>
            <person name="Wyman D."/>
            <person name="Yadav S."/>
            <person name="Yang S."/>
            <person name="Yang X."/>
            <person name="Yeager S."/>
            <person name="Yee E."/>
            <person name="Young G."/>
            <person name="Zainoun J."/>
            <person name="Zembeck L."/>
            <person name="Zimmer A."/>
            <person name="Zody M."/>
            <person name="Lander E."/>
        </authorList>
    </citation>
    <scope>NUCLEOTIDE SEQUENCE [LARGE SCALE GENOMIC DNA]</scope>
</reference>
<dbReference type="GO" id="GO:0046872">
    <property type="term" value="F:metal ion binding"/>
    <property type="evidence" value="ECO:0007669"/>
    <property type="project" value="UniProtKB-KW"/>
</dbReference>
<dbReference type="Ensembl" id="ENSCSAVT00000016823.1">
    <property type="protein sequence ID" value="ENSCSAVP00000016642.1"/>
    <property type="gene ID" value="ENSCSAVG00000009777.1"/>
</dbReference>
<dbReference type="AlphaFoldDB" id="H2ZGC6"/>
<dbReference type="SUPFAM" id="SSF56112">
    <property type="entry name" value="Protein kinase-like (PK-like)"/>
    <property type="match status" value="1"/>
</dbReference>
<reference evidence="16" key="2">
    <citation type="submission" date="2025-08" db="UniProtKB">
        <authorList>
            <consortium name="Ensembl"/>
        </authorList>
    </citation>
    <scope>IDENTIFICATION</scope>
</reference>
<evidence type="ECO:0000256" key="13">
    <source>
        <dbReference type="RuleBase" id="RU361271"/>
    </source>
</evidence>
<keyword evidence="6 14" id="KW-0732">Signal</keyword>
<dbReference type="GO" id="GO:0048179">
    <property type="term" value="C:activin receptor complex"/>
    <property type="evidence" value="ECO:0007669"/>
    <property type="project" value="TreeGrafter"/>
</dbReference>
<keyword evidence="5 13" id="KW-0812">Transmembrane</keyword>
<dbReference type="eggNOG" id="KOG3653">
    <property type="taxonomic scope" value="Eukaryota"/>
</dbReference>
<comment type="catalytic activity">
    <reaction evidence="13">
        <text>L-threonyl-[receptor-protein] + ATP = O-phospho-L-threonyl-[receptor-protein] + ADP + H(+)</text>
        <dbReference type="Rhea" id="RHEA:44880"/>
        <dbReference type="Rhea" id="RHEA-COMP:11024"/>
        <dbReference type="Rhea" id="RHEA-COMP:11025"/>
        <dbReference type="ChEBI" id="CHEBI:15378"/>
        <dbReference type="ChEBI" id="CHEBI:30013"/>
        <dbReference type="ChEBI" id="CHEBI:30616"/>
        <dbReference type="ChEBI" id="CHEBI:61977"/>
        <dbReference type="ChEBI" id="CHEBI:456216"/>
        <dbReference type="EC" id="2.7.11.30"/>
    </reaction>
</comment>
<dbReference type="OMA" id="ILALWMY"/>
<evidence type="ECO:0000313" key="16">
    <source>
        <dbReference type="Ensembl" id="ENSCSAVP00000016642.1"/>
    </source>
</evidence>
<dbReference type="CDD" id="cd14053">
    <property type="entry name" value="STKc_ACVR2"/>
    <property type="match status" value="1"/>
</dbReference>
<dbReference type="InParanoid" id="H2ZGC6"/>
<dbReference type="EC" id="2.7.11.30" evidence="13"/>
<dbReference type="Pfam" id="PF01064">
    <property type="entry name" value="Activin_recp"/>
    <property type="match status" value="1"/>
</dbReference>
<evidence type="ECO:0000256" key="6">
    <source>
        <dbReference type="ARBA" id="ARBA00022729"/>
    </source>
</evidence>
<feature type="chain" id="PRO_5003578497" description="Serine/threonine-protein kinase receptor" evidence="14">
    <location>
        <begin position="17"/>
        <end position="594"/>
    </location>
</feature>
<feature type="transmembrane region" description="Helical" evidence="13">
    <location>
        <begin position="145"/>
        <end position="170"/>
    </location>
</feature>
<feature type="signal peptide" evidence="14">
    <location>
        <begin position="1"/>
        <end position="16"/>
    </location>
</feature>
<keyword evidence="13" id="KW-0460">Magnesium</keyword>
<dbReference type="HOGENOM" id="CLU_000288_8_4_1"/>
<evidence type="ECO:0000256" key="3">
    <source>
        <dbReference type="ARBA" id="ARBA00022527"/>
    </source>
</evidence>
<name>H2ZGC6_CIOSA</name>
<dbReference type="FunFam" id="3.30.200.20:FF:000094">
    <property type="entry name" value="Serine/threonine-protein kinase receptor"/>
    <property type="match status" value="1"/>
</dbReference>
<keyword evidence="13" id="KW-0479">Metal-binding</keyword>
<feature type="domain" description="Protein kinase" evidence="15">
    <location>
        <begin position="210"/>
        <end position="507"/>
    </location>
</feature>
<keyword evidence="4 13" id="KW-0808">Transferase</keyword>
<evidence type="ECO:0000256" key="11">
    <source>
        <dbReference type="ARBA" id="ARBA00023136"/>
    </source>
</evidence>
<keyword evidence="13" id="KW-0464">Manganese</keyword>
<dbReference type="InterPro" id="IPR000333">
    <property type="entry name" value="TGFB_receptor"/>
</dbReference>
<evidence type="ECO:0000313" key="17">
    <source>
        <dbReference type="Proteomes" id="UP000007875"/>
    </source>
</evidence>
<proteinExistence type="inferred from homology"/>
<evidence type="ECO:0000256" key="14">
    <source>
        <dbReference type="SAM" id="SignalP"/>
    </source>
</evidence>
<comment type="subcellular location">
    <subcellularLocation>
        <location evidence="1 13">Membrane</location>
        <topology evidence="1 13">Single-pass type I membrane protein</topology>
    </subcellularLocation>
</comment>
<evidence type="ECO:0000256" key="8">
    <source>
        <dbReference type="ARBA" id="ARBA00022777"/>
    </source>
</evidence>
<dbReference type="Gene3D" id="1.10.510.10">
    <property type="entry name" value="Transferase(Phosphotransferase) domain 1"/>
    <property type="match status" value="1"/>
</dbReference>
<keyword evidence="10 13" id="KW-1133">Transmembrane helix</keyword>
<dbReference type="Proteomes" id="UP000007875">
    <property type="component" value="Unassembled WGS sequence"/>
</dbReference>
<dbReference type="GO" id="GO:0048185">
    <property type="term" value="F:activin binding"/>
    <property type="evidence" value="ECO:0007669"/>
    <property type="project" value="TreeGrafter"/>
</dbReference>
<comment type="cofactor">
    <cofactor evidence="13">
        <name>Mg(2+)</name>
        <dbReference type="ChEBI" id="CHEBI:18420"/>
    </cofactor>
    <cofactor evidence="13">
        <name>Mn(2+)</name>
        <dbReference type="ChEBI" id="CHEBI:29035"/>
    </cofactor>
</comment>
<dbReference type="Gene3D" id="2.10.60.10">
    <property type="entry name" value="CD59"/>
    <property type="match status" value="1"/>
</dbReference>
<keyword evidence="8 13" id="KW-0418">Kinase</keyword>
<dbReference type="Gene3D" id="3.30.200.20">
    <property type="entry name" value="Phosphorylase Kinase, domain 1"/>
    <property type="match status" value="1"/>
</dbReference>
<dbReference type="CDD" id="cd23615">
    <property type="entry name" value="TFP_LU_ECD_ACVR2"/>
    <property type="match status" value="1"/>
</dbReference>
<dbReference type="PANTHER" id="PTHR23255">
    <property type="entry name" value="TRANSFORMING GROWTH FACTOR-BETA RECEPTOR TYPE I AND II"/>
    <property type="match status" value="1"/>
</dbReference>
<keyword evidence="17" id="KW-1185">Reference proteome</keyword>
<keyword evidence="7 13" id="KW-0547">Nucleotide-binding</keyword>
<evidence type="ECO:0000256" key="12">
    <source>
        <dbReference type="ARBA" id="ARBA00023170"/>
    </source>
</evidence>
<dbReference type="InterPro" id="IPR011009">
    <property type="entry name" value="Kinase-like_dom_sf"/>
</dbReference>
<dbReference type="STRING" id="51511.ENSCSAVP00000016642"/>
<accession>H2ZGC6</accession>
<evidence type="ECO:0000256" key="5">
    <source>
        <dbReference type="ARBA" id="ARBA00022692"/>
    </source>
</evidence>
<dbReference type="PROSITE" id="PS50011">
    <property type="entry name" value="PROTEIN_KINASE_DOM"/>
    <property type="match status" value="1"/>
</dbReference>
<evidence type="ECO:0000256" key="1">
    <source>
        <dbReference type="ARBA" id="ARBA00004479"/>
    </source>
</evidence>
<dbReference type="GO" id="GO:0071363">
    <property type="term" value="P:cellular response to growth factor stimulus"/>
    <property type="evidence" value="ECO:0007669"/>
    <property type="project" value="TreeGrafter"/>
</dbReference>
<dbReference type="Pfam" id="PF00069">
    <property type="entry name" value="Pkinase"/>
    <property type="match status" value="1"/>
</dbReference>
<dbReference type="FunCoup" id="H2ZGC6">
    <property type="interactions" value="4"/>
</dbReference>
<protein>
    <recommendedName>
        <fullName evidence="13">Serine/threonine-protein kinase receptor</fullName>
        <ecNumber evidence="13">2.7.11.30</ecNumber>
    </recommendedName>
</protein>
<dbReference type="InterPro" id="IPR008271">
    <property type="entry name" value="Ser/Thr_kinase_AS"/>
</dbReference>
<dbReference type="InterPro" id="IPR000472">
    <property type="entry name" value="Activin_recp"/>
</dbReference>
<sequence>MWLYIVAGYLLTGVASQHLMCEYYYDNHEIQPVNERVCSDSEIDENGSCNTTQRCETGKDLPGNRINCFVSWKNESGRIQVLRKGCWTQTKPCTQRCDALLKKSILFCCCDQDYCNSQFFMHPNIKEPEDTEGPVIKLSSDENQIWTVLAYTLVPITLLSVLVVFIYWCYRKRKHTYSNIEIASVQTPGSALNATAQHPNFMMQPEIKLPQLIDIKARGRFGCVWKAQLQDKFVAVKVFYVQDRQSWLNEQEVFNTELVHYHPNILNFIAAASRGVAVEAELWLITEFHELGSLADYLKTNTMSLPVALKFMETMATGLSFLHEDIPHREPHKGYKPAIAHRDFKSKNVLIRTDMTAVIADFGLAVKFVPGECAGENHGQVGTRRYMAPEILEGAINFQRDAFLRIDMYAFALVMWEIITRCSDSPGGATPTYLMPYELELGQHPTLDEMQALVIDQKSRPVVKDSWRQHEVIGILCETMEDCWDHDAEARSAGCVEERINHLHRRVLAPNELPMHPNMLNMDIIHNGSPLIGNGVIIPTNDTDLQNQINNQKNQEIPTAQEKVTNETSNTPAVVAVCDAETALLTAGDRESNV</sequence>
<keyword evidence="9 13" id="KW-0067">ATP-binding</keyword>
<evidence type="ECO:0000256" key="10">
    <source>
        <dbReference type="ARBA" id="ARBA00022989"/>
    </source>
</evidence>
<dbReference type="SUPFAM" id="SSF57302">
    <property type="entry name" value="Snake toxin-like"/>
    <property type="match status" value="1"/>
</dbReference>
<dbReference type="InterPro" id="IPR000719">
    <property type="entry name" value="Prot_kinase_dom"/>
</dbReference>
<evidence type="ECO:0000256" key="2">
    <source>
        <dbReference type="ARBA" id="ARBA00009605"/>
    </source>
</evidence>
<dbReference type="GO" id="GO:0005524">
    <property type="term" value="F:ATP binding"/>
    <property type="evidence" value="ECO:0007669"/>
    <property type="project" value="UniProtKB-UniRule"/>
</dbReference>
<dbReference type="PRINTS" id="PR00653">
    <property type="entry name" value="ACTIVIN2R"/>
</dbReference>